<comment type="caution">
    <text evidence="1">The sequence shown here is derived from an EMBL/GenBank/DDBJ whole genome shotgun (WGS) entry which is preliminary data.</text>
</comment>
<evidence type="ECO:0008006" key="3">
    <source>
        <dbReference type="Google" id="ProtNLM"/>
    </source>
</evidence>
<evidence type="ECO:0000313" key="1">
    <source>
        <dbReference type="EMBL" id="POV97469.1"/>
    </source>
</evidence>
<reference evidence="1" key="1">
    <citation type="submission" date="2017-12" db="EMBL/GenBank/DDBJ databases">
        <title>Gene loss provides genomic basis for host adaptation in cereal stripe rust fungi.</title>
        <authorList>
            <person name="Xia C."/>
        </authorList>
    </citation>
    <scope>NUCLEOTIDE SEQUENCE [LARGE SCALE GENOMIC DNA]</scope>
    <source>
        <strain evidence="1">93-210</strain>
    </source>
</reference>
<sequence length="385" mass="42176">SSANQIAYDRSRNDSSYIAADPNSFEPFSKKKICNAAGAIHSDGFLAATRHVARCVGMESSRKCIEMEEIGAAHHVYDQTSKSVESVEMSGIGRKESANYILGRDASESKRLSDQHEVLLKAAGGYFPVPLSVENEKLEAILDVGTGNGAWLTGLRQSGKIPTSVELCGVDVSAKMMPNQALCHKSGLDLRVQDLSEPLPSSWDGKFDYIHGRHVFIWIKPSNWPGVISNLERSLKPGGTLVIVYPGTTGYDLKTEKPLAHNSAPYRIFTAFLKYTASLGFPREAVATLPNLLVEAGFESKSILTTTKRINLGSAEPDPELRSAATHHLDFLLQLMQDIEHSPEDNLPAVGDQLGWEKVLQGWREATDAGFFYDLCIVSARKPEK</sequence>
<dbReference type="Pfam" id="PF13489">
    <property type="entry name" value="Methyltransf_23"/>
    <property type="match status" value="1"/>
</dbReference>
<feature type="non-terminal residue" evidence="1">
    <location>
        <position position="1"/>
    </location>
</feature>
<dbReference type="EMBL" id="PKSL01000259">
    <property type="protein sequence ID" value="POV97469.1"/>
    <property type="molecule type" value="Genomic_DNA"/>
</dbReference>
<proteinExistence type="predicted"/>
<dbReference type="SUPFAM" id="SSF53335">
    <property type="entry name" value="S-adenosyl-L-methionine-dependent methyltransferases"/>
    <property type="match status" value="1"/>
</dbReference>
<dbReference type="PANTHER" id="PTHR43861">
    <property type="entry name" value="TRANS-ACONITATE 2-METHYLTRANSFERASE-RELATED"/>
    <property type="match status" value="1"/>
</dbReference>
<name>A0A2S4UJM6_9BASI</name>
<dbReference type="AlphaFoldDB" id="A0A2S4UJM6"/>
<gene>
    <name evidence="1" type="ORF">PSTT_15039</name>
</gene>
<dbReference type="CDD" id="cd02440">
    <property type="entry name" value="AdoMet_MTases"/>
    <property type="match status" value="1"/>
</dbReference>
<dbReference type="VEuPathDB" id="FungiDB:PSTT_15039"/>
<protein>
    <recommendedName>
        <fullName evidence="3">Methyltransferase domain-containing protein</fullName>
    </recommendedName>
</protein>
<keyword evidence="2" id="KW-1185">Reference proteome</keyword>
<evidence type="ECO:0000313" key="2">
    <source>
        <dbReference type="Proteomes" id="UP000239156"/>
    </source>
</evidence>
<dbReference type="Proteomes" id="UP000239156">
    <property type="component" value="Unassembled WGS sequence"/>
</dbReference>
<accession>A0A2S4UJM6</accession>
<dbReference type="InterPro" id="IPR029063">
    <property type="entry name" value="SAM-dependent_MTases_sf"/>
</dbReference>
<organism evidence="1 2">
    <name type="scientific">Puccinia striiformis</name>
    <dbReference type="NCBI Taxonomy" id="27350"/>
    <lineage>
        <taxon>Eukaryota</taxon>
        <taxon>Fungi</taxon>
        <taxon>Dikarya</taxon>
        <taxon>Basidiomycota</taxon>
        <taxon>Pucciniomycotina</taxon>
        <taxon>Pucciniomycetes</taxon>
        <taxon>Pucciniales</taxon>
        <taxon>Pucciniaceae</taxon>
        <taxon>Puccinia</taxon>
    </lineage>
</organism>
<feature type="non-terminal residue" evidence="1">
    <location>
        <position position="385"/>
    </location>
</feature>
<dbReference type="Gene3D" id="3.40.50.150">
    <property type="entry name" value="Vaccinia Virus protein VP39"/>
    <property type="match status" value="1"/>
</dbReference>